<dbReference type="SUPFAM" id="SSF52540">
    <property type="entry name" value="P-loop containing nucleoside triphosphate hydrolases"/>
    <property type="match status" value="1"/>
</dbReference>
<dbReference type="GO" id="GO:0016887">
    <property type="term" value="F:ATP hydrolysis activity"/>
    <property type="evidence" value="ECO:0007669"/>
    <property type="project" value="TreeGrafter"/>
</dbReference>
<keyword evidence="2" id="KW-0067">ATP-binding</keyword>
<dbReference type="InterPro" id="IPR050625">
    <property type="entry name" value="ParA/MinD_ATPase"/>
</dbReference>
<dbReference type="Pfam" id="PF10609">
    <property type="entry name" value="ParA"/>
    <property type="match status" value="1"/>
</dbReference>
<proteinExistence type="predicted"/>
<dbReference type="GO" id="GO:0005524">
    <property type="term" value="F:ATP binding"/>
    <property type="evidence" value="ECO:0007669"/>
    <property type="project" value="UniProtKB-KW"/>
</dbReference>
<protein>
    <submittedName>
        <fullName evidence="3">MinD/ParA family protein</fullName>
    </submittedName>
</protein>
<organism evidence="3 4">
    <name type="scientific">Candidatus Nitronauta litoralis</name>
    <dbReference type="NCBI Taxonomy" id="2705533"/>
    <lineage>
        <taxon>Bacteria</taxon>
        <taxon>Pseudomonadati</taxon>
        <taxon>Nitrospinota/Tectimicrobiota group</taxon>
        <taxon>Nitrospinota</taxon>
        <taxon>Nitrospinia</taxon>
        <taxon>Nitrospinales</taxon>
        <taxon>Nitrospinaceae</taxon>
        <taxon>Candidatus Nitronauta</taxon>
    </lineage>
</organism>
<dbReference type="InterPro" id="IPR027417">
    <property type="entry name" value="P-loop_NTPase"/>
</dbReference>
<dbReference type="GO" id="GO:0009898">
    <property type="term" value="C:cytoplasmic side of plasma membrane"/>
    <property type="evidence" value="ECO:0007669"/>
    <property type="project" value="TreeGrafter"/>
</dbReference>
<dbReference type="InterPro" id="IPR033756">
    <property type="entry name" value="YlxH/NBP35"/>
</dbReference>
<dbReference type="EMBL" id="CP048685">
    <property type="protein sequence ID" value="QPJ63045.1"/>
    <property type="molecule type" value="Genomic_DNA"/>
</dbReference>
<accession>A0A7T0G160</accession>
<evidence type="ECO:0000256" key="1">
    <source>
        <dbReference type="ARBA" id="ARBA00022741"/>
    </source>
</evidence>
<dbReference type="GO" id="GO:0051782">
    <property type="term" value="P:negative regulation of cell division"/>
    <property type="evidence" value="ECO:0007669"/>
    <property type="project" value="TreeGrafter"/>
</dbReference>
<dbReference type="PANTHER" id="PTHR43384">
    <property type="entry name" value="SEPTUM SITE-DETERMINING PROTEIN MIND HOMOLOG, CHLOROPLASTIC-RELATED"/>
    <property type="match status" value="1"/>
</dbReference>
<dbReference type="AlphaFoldDB" id="A0A7T0G160"/>
<evidence type="ECO:0000313" key="3">
    <source>
        <dbReference type="EMBL" id="QPJ63045.1"/>
    </source>
</evidence>
<evidence type="ECO:0000313" key="4">
    <source>
        <dbReference type="Proteomes" id="UP000594688"/>
    </source>
</evidence>
<dbReference type="PANTHER" id="PTHR43384:SF4">
    <property type="entry name" value="CELLULOSE BIOSYNTHESIS PROTEIN BCSQ-RELATED"/>
    <property type="match status" value="1"/>
</dbReference>
<dbReference type="KEGG" id="nli:G3M70_14640"/>
<sequence length="325" mass="35981">MSSNLRIVAVGSGKGGVGKSLLCTNMAIAMALSGMKVVLVDTDYGASNLHALLGISNPKLGLKDLFQQKDLDPEDFLLNTGIDNLKFMSGSGDLPGSANLNEEQLSRVHSLIRALDADMAFLDLAPGNASANMDLFNLADDQVVVCTPEMTSAMNTLSFIKTGLFRKISEAFSDDREIHDVTDYSRHLGSDEEIFEINRLRMKVLDKDKEALAKLNTIIRNYRPYLILNRVRKKKDLLMGDNVVQLSRKYLEVETRFSGYLVESDRVHDSVDEMIPFLIKDPQSPPSQNIQKIVGALTQMDIHLAKKDDAIYVSKQIKLTAGWGS</sequence>
<reference evidence="3 4" key="1">
    <citation type="submission" date="2020-02" db="EMBL/GenBank/DDBJ databases">
        <title>Genomic and physiological characterization of two novel Nitrospinaceae genera.</title>
        <authorList>
            <person name="Mueller A.J."/>
            <person name="Jung M.-Y."/>
            <person name="Strachan C.R."/>
            <person name="Herbold C.W."/>
            <person name="Kirkegaard R.H."/>
            <person name="Daims H."/>
        </authorList>
    </citation>
    <scope>NUCLEOTIDE SEQUENCE [LARGE SCALE GENOMIC DNA]</scope>
    <source>
        <strain evidence="3">EB</strain>
    </source>
</reference>
<dbReference type="Proteomes" id="UP000594688">
    <property type="component" value="Chromosome"/>
</dbReference>
<dbReference type="Gene3D" id="3.40.50.300">
    <property type="entry name" value="P-loop containing nucleotide triphosphate hydrolases"/>
    <property type="match status" value="1"/>
</dbReference>
<gene>
    <name evidence="3" type="ORF">G3M70_14640</name>
</gene>
<dbReference type="GO" id="GO:0005829">
    <property type="term" value="C:cytosol"/>
    <property type="evidence" value="ECO:0007669"/>
    <property type="project" value="TreeGrafter"/>
</dbReference>
<evidence type="ECO:0000256" key="2">
    <source>
        <dbReference type="ARBA" id="ARBA00022840"/>
    </source>
</evidence>
<name>A0A7T0G160_9BACT</name>
<keyword evidence="1" id="KW-0547">Nucleotide-binding</keyword>